<dbReference type="STRING" id="198092.SAMN02745194_00946"/>
<dbReference type="EMBL" id="FQZF01000004">
    <property type="protein sequence ID" value="SHI72493.1"/>
    <property type="molecule type" value="Genomic_DNA"/>
</dbReference>
<evidence type="ECO:0000256" key="1">
    <source>
        <dbReference type="ARBA" id="ARBA00004651"/>
    </source>
</evidence>
<dbReference type="Proteomes" id="UP000184387">
    <property type="component" value="Unassembled WGS sequence"/>
</dbReference>
<dbReference type="PANTHER" id="PTHR42709:SF6">
    <property type="entry name" value="UNDECAPRENYL PHOSPHATE TRANSPORTER A"/>
    <property type="match status" value="1"/>
</dbReference>
<dbReference type="PANTHER" id="PTHR42709">
    <property type="entry name" value="ALKALINE PHOSPHATASE LIKE PROTEIN"/>
    <property type="match status" value="1"/>
</dbReference>
<dbReference type="AlphaFoldDB" id="A0A1M6DHB7"/>
<reference evidence="8 9" key="1">
    <citation type="submission" date="2016-11" db="EMBL/GenBank/DDBJ databases">
        <authorList>
            <person name="Jaros S."/>
            <person name="Januszkiewicz K."/>
            <person name="Wedrychowicz H."/>
        </authorList>
    </citation>
    <scope>NUCLEOTIDE SEQUENCE [LARGE SCALE GENOMIC DNA]</scope>
    <source>
        <strain evidence="8 9">DSM 14916</strain>
    </source>
</reference>
<gene>
    <name evidence="8" type="ORF">SAMN02745194_00946</name>
</gene>
<evidence type="ECO:0000259" key="7">
    <source>
        <dbReference type="Pfam" id="PF09335"/>
    </source>
</evidence>
<organism evidence="8 9">
    <name type="scientific">Muricoccus roseus</name>
    <dbReference type="NCBI Taxonomy" id="198092"/>
    <lineage>
        <taxon>Bacteria</taxon>
        <taxon>Pseudomonadati</taxon>
        <taxon>Pseudomonadota</taxon>
        <taxon>Alphaproteobacteria</taxon>
        <taxon>Acetobacterales</taxon>
        <taxon>Roseomonadaceae</taxon>
        <taxon>Muricoccus</taxon>
    </lineage>
</organism>
<feature type="transmembrane region" description="Helical" evidence="6">
    <location>
        <begin position="50"/>
        <end position="69"/>
    </location>
</feature>
<evidence type="ECO:0000313" key="8">
    <source>
        <dbReference type="EMBL" id="SHI72493.1"/>
    </source>
</evidence>
<evidence type="ECO:0000256" key="4">
    <source>
        <dbReference type="ARBA" id="ARBA00022989"/>
    </source>
</evidence>
<evidence type="ECO:0000256" key="2">
    <source>
        <dbReference type="ARBA" id="ARBA00022475"/>
    </source>
</evidence>
<keyword evidence="3 6" id="KW-0812">Transmembrane</keyword>
<evidence type="ECO:0000256" key="3">
    <source>
        <dbReference type="ARBA" id="ARBA00022692"/>
    </source>
</evidence>
<feature type="transmembrane region" description="Helical" evidence="6">
    <location>
        <begin position="138"/>
        <end position="160"/>
    </location>
</feature>
<dbReference type="RefSeq" id="WP_073132019.1">
    <property type="nucleotide sequence ID" value="NZ_FQZF01000004.1"/>
</dbReference>
<protein>
    <submittedName>
        <fullName evidence="8">Membrane protein DedA, SNARE-associated domain</fullName>
    </submittedName>
</protein>
<evidence type="ECO:0000313" key="9">
    <source>
        <dbReference type="Proteomes" id="UP000184387"/>
    </source>
</evidence>
<name>A0A1M6DHB7_9PROT</name>
<keyword evidence="9" id="KW-1185">Reference proteome</keyword>
<feature type="transmembrane region" description="Helical" evidence="6">
    <location>
        <begin position="172"/>
        <end position="193"/>
    </location>
</feature>
<evidence type="ECO:0000256" key="6">
    <source>
        <dbReference type="SAM" id="Phobius"/>
    </source>
</evidence>
<dbReference type="Pfam" id="PF09335">
    <property type="entry name" value="VTT_dom"/>
    <property type="match status" value="1"/>
</dbReference>
<feature type="domain" description="VTT" evidence="7">
    <location>
        <begin position="30"/>
        <end position="159"/>
    </location>
</feature>
<keyword evidence="5 6" id="KW-0472">Membrane</keyword>
<sequence length="214" mass="23688">MLQFIADVMAATGTFGIFLLMLAENIFPPIPSEAIMPVAGFAAAQGKMDPLAVFLAGTFGAILGNAAWYEAARAVGQQRIERLADTVGKYFGITGEDVRDAAALLIRWGTWAVFLCRFLPGPRTLISVPAGIVRMNRWIFYIATSIGTACWTAFLMAAGWWLEGQWQEIEHWMEPLGIAVVGAVLLVYIWHLWRTRHRWRRGGAGRPENLPPQG</sequence>
<comment type="subcellular location">
    <subcellularLocation>
        <location evidence="1">Cell membrane</location>
        <topology evidence="1">Multi-pass membrane protein</topology>
    </subcellularLocation>
</comment>
<keyword evidence="4 6" id="KW-1133">Transmembrane helix</keyword>
<dbReference type="InterPro" id="IPR051311">
    <property type="entry name" value="DedA_domain"/>
</dbReference>
<accession>A0A1M6DHB7</accession>
<dbReference type="OrthoDB" id="9813426at2"/>
<proteinExistence type="predicted"/>
<evidence type="ECO:0000256" key="5">
    <source>
        <dbReference type="ARBA" id="ARBA00023136"/>
    </source>
</evidence>
<dbReference type="GO" id="GO:0005886">
    <property type="term" value="C:plasma membrane"/>
    <property type="evidence" value="ECO:0007669"/>
    <property type="project" value="UniProtKB-SubCell"/>
</dbReference>
<dbReference type="InterPro" id="IPR032816">
    <property type="entry name" value="VTT_dom"/>
</dbReference>
<keyword evidence="2" id="KW-1003">Cell membrane</keyword>